<evidence type="ECO:0000259" key="9">
    <source>
        <dbReference type="PROSITE" id="PS50111"/>
    </source>
</evidence>
<gene>
    <name evidence="11" type="ORF">ACFFUV_11545</name>
</gene>
<dbReference type="SMART" id="SM00304">
    <property type="entry name" value="HAMP"/>
    <property type="match status" value="2"/>
</dbReference>
<evidence type="ECO:0000256" key="7">
    <source>
        <dbReference type="PROSITE-ProRule" id="PRU00284"/>
    </source>
</evidence>
<sequence length="540" mass="59704">MKFISQSIRLKLSISIGVVFLSLILIYASYNSLTNKLNDGLGIFGRQYLPSTSLILNADRDLYQAHVAQLMYLESNDSAYRKEFDDNAQQALDKAKEFADNMSDHDDVLAKMRQFDTVYNTWFTLSQRFFTMVNQGQKSEAFTLLNGEGERAFQKLRLFYDIASEDLENEANQKRATLAEDSKDYQFWLLLLVGTAVIIAGLLTYYTPKLLVDNINRLNERIREISEGDGDLTQRIRSTRVDELGTLASEFDRFLEKLQSLIGKVSSGADSINQASTQLDEVYAHSQRISSEQIKGIELIATAVHEFSISISDVAESALNTSNEVTNTTSLTKQGVEVIEHSVSEIHTLSHSIQSASDVVQQLAAESENIISVVDVINSIAEQTNLLALNAAIEAARAGEQGRGFAVVADEVRALASKTQKSTEDIQHMLTQLQAGVKQAVLSIEDGTQRVEKNVELAVQTQQVFENILNSTSVVSDMATQIATATDQQTSVSTELSQNLESLNEQNEQTKALSVEVNTVAKRVGVASCELVKDVGRFKV</sequence>
<reference evidence="11 12" key="1">
    <citation type="submission" date="2024-09" db="EMBL/GenBank/DDBJ databases">
        <authorList>
            <person name="Sun Q."/>
            <person name="Mori K."/>
        </authorList>
    </citation>
    <scope>NUCLEOTIDE SEQUENCE [LARGE SCALE GENOMIC DNA]</scope>
    <source>
        <strain evidence="11 12">CECT 8064</strain>
    </source>
</reference>
<keyword evidence="4 8" id="KW-0472">Membrane</keyword>
<dbReference type="Pfam" id="PF00015">
    <property type="entry name" value="MCPsignal"/>
    <property type="match status" value="1"/>
</dbReference>
<comment type="subcellular location">
    <subcellularLocation>
        <location evidence="1">Membrane</location>
        <topology evidence="1">Multi-pass membrane protein</topology>
    </subcellularLocation>
</comment>
<evidence type="ECO:0000259" key="10">
    <source>
        <dbReference type="PROSITE" id="PS50885"/>
    </source>
</evidence>
<dbReference type="InterPro" id="IPR003660">
    <property type="entry name" value="HAMP_dom"/>
</dbReference>
<evidence type="ECO:0000256" key="2">
    <source>
        <dbReference type="ARBA" id="ARBA00022692"/>
    </source>
</evidence>
<dbReference type="PROSITE" id="PS50885">
    <property type="entry name" value="HAMP"/>
    <property type="match status" value="1"/>
</dbReference>
<protein>
    <submittedName>
        <fullName evidence="11">Methyl-accepting chemotaxis protein</fullName>
    </submittedName>
</protein>
<accession>A0ABV5HNR7</accession>
<evidence type="ECO:0000256" key="8">
    <source>
        <dbReference type="SAM" id="Phobius"/>
    </source>
</evidence>
<evidence type="ECO:0000313" key="12">
    <source>
        <dbReference type="Proteomes" id="UP001589645"/>
    </source>
</evidence>
<keyword evidence="2 8" id="KW-0812">Transmembrane</keyword>
<feature type="domain" description="HAMP" evidence="10">
    <location>
        <begin position="209"/>
        <end position="263"/>
    </location>
</feature>
<evidence type="ECO:0000256" key="3">
    <source>
        <dbReference type="ARBA" id="ARBA00022989"/>
    </source>
</evidence>
<evidence type="ECO:0000256" key="6">
    <source>
        <dbReference type="ARBA" id="ARBA00029447"/>
    </source>
</evidence>
<dbReference type="RefSeq" id="WP_390192719.1">
    <property type="nucleotide sequence ID" value="NZ_JBHMEP010000002.1"/>
</dbReference>
<dbReference type="PROSITE" id="PS50111">
    <property type="entry name" value="CHEMOTAXIS_TRANSDUC_2"/>
    <property type="match status" value="1"/>
</dbReference>
<evidence type="ECO:0000313" key="11">
    <source>
        <dbReference type="EMBL" id="MFB9135595.1"/>
    </source>
</evidence>
<keyword evidence="12" id="KW-1185">Reference proteome</keyword>
<dbReference type="InterPro" id="IPR004089">
    <property type="entry name" value="MCPsignal_dom"/>
</dbReference>
<proteinExistence type="inferred from homology"/>
<comment type="caution">
    <text evidence="11">The sequence shown here is derived from an EMBL/GenBank/DDBJ whole genome shotgun (WGS) entry which is preliminary data.</text>
</comment>
<dbReference type="CDD" id="cd11386">
    <property type="entry name" value="MCP_signal"/>
    <property type="match status" value="1"/>
</dbReference>
<dbReference type="Gene3D" id="1.10.287.950">
    <property type="entry name" value="Methyl-accepting chemotaxis protein"/>
    <property type="match status" value="1"/>
</dbReference>
<keyword evidence="5 7" id="KW-0807">Transducer</keyword>
<organism evidence="11 12">
    <name type="scientific">Vibrio olivae</name>
    <dbReference type="NCBI Taxonomy" id="1243002"/>
    <lineage>
        <taxon>Bacteria</taxon>
        <taxon>Pseudomonadati</taxon>
        <taxon>Pseudomonadota</taxon>
        <taxon>Gammaproteobacteria</taxon>
        <taxon>Vibrionales</taxon>
        <taxon>Vibrionaceae</taxon>
        <taxon>Vibrio</taxon>
    </lineage>
</organism>
<evidence type="ECO:0000256" key="5">
    <source>
        <dbReference type="ARBA" id="ARBA00023224"/>
    </source>
</evidence>
<dbReference type="Pfam" id="PF00672">
    <property type="entry name" value="HAMP"/>
    <property type="match status" value="1"/>
</dbReference>
<dbReference type="SMART" id="SM00283">
    <property type="entry name" value="MA"/>
    <property type="match status" value="1"/>
</dbReference>
<dbReference type="SUPFAM" id="SSF58104">
    <property type="entry name" value="Methyl-accepting chemotaxis protein (MCP) signaling domain"/>
    <property type="match status" value="1"/>
</dbReference>
<feature type="transmembrane region" description="Helical" evidence="8">
    <location>
        <begin position="12"/>
        <end position="30"/>
    </location>
</feature>
<dbReference type="EMBL" id="JBHMEP010000002">
    <property type="protein sequence ID" value="MFB9135595.1"/>
    <property type="molecule type" value="Genomic_DNA"/>
</dbReference>
<evidence type="ECO:0000256" key="1">
    <source>
        <dbReference type="ARBA" id="ARBA00004141"/>
    </source>
</evidence>
<name>A0ABV5HNR7_9VIBR</name>
<comment type="similarity">
    <text evidence="6">Belongs to the methyl-accepting chemotaxis (MCP) protein family.</text>
</comment>
<dbReference type="PANTHER" id="PTHR32089:SF119">
    <property type="entry name" value="METHYL-ACCEPTING CHEMOTAXIS PROTEIN CTPL"/>
    <property type="match status" value="1"/>
</dbReference>
<feature type="domain" description="Methyl-accepting transducer" evidence="9">
    <location>
        <begin position="268"/>
        <end position="504"/>
    </location>
</feature>
<dbReference type="CDD" id="cd06225">
    <property type="entry name" value="HAMP"/>
    <property type="match status" value="1"/>
</dbReference>
<dbReference type="Proteomes" id="UP001589645">
    <property type="component" value="Unassembled WGS sequence"/>
</dbReference>
<dbReference type="PANTHER" id="PTHR32089">
    <property type="entry name" value="METHYL-ACCEPTING CHEMOTAXIS PROTEIN MCPB"/>
    <property type="match status" value="1"/>
</dbReference>
<keyword evidence="3 8" id="KW-1133">Transmembrane helix</keyword>
<evidence type="ECO:0000256" key="4">
    <source>
        <dbReference type="ARBA" id="ARBA00023136"/>
    </source>
</evidence>
<feature type="transmembrane region" description="Helical" evidence="8">
    <location>
        <begin position="187"/>
        <end position="207"/>
    </location>
</feature>